<dbReference type="GO" id="GO:1902936">
    <property type="term" value="F:phosphatidylinositol bisphosphate binding"/>
    <property type="evidence" value="ECO:0007669"/>
    <property type="project" value="TreeGrafter"/>
</dbReference>
<gene>
    <name evidence="3" type="ORF">PARMNEM_LOCUS21715</name>
</gene>
<evidence type="ECO:0000256" key="1">
    <source>
        <dbReference type="SAM" id="MobiDB-lite"/>
    </source>
</evidence>
<dbReference type="Gene3D" id="3.40.525.10">
    <property type="entry name" value="CRAL-TRIO lipid binding domain"/>
    <property type="match status" value="1"/>
</dbReference>
<dbReference type="PROSITE" id="PS50191">
    <property type="entry name" value="CRAL_TRIO"/>
    <property type="match status" value="1"/>
</dbReference>
<feature type="domain" description="CRAL-TRIO" evidence="2">
    <location>
        <begin position="141"/>
        <end position="238"/>
    </location>
</feature>
<keyword evidence="4" id="KW-1185">Reference proteome</keyword>
<dbReference type="SUPFAM" id="SSF52087">
    <property type="entry name" value="CRAL/TRIO domain"/>
    <property type="match status" value="1"/>
</dbReference>
<dbReference type="InterPro" id="IPR001251">
    <property type="entry name" value="CRAL-TRIO_dom"/>
</dbReference>
<evidence type="ECO:0000313" key="3">
    <source>
        <dbReference type="EMBL" id="CAK1603325.1"/>
    </source>
</evidence>
<dbReference type="AlphaFoldDB" id="A0AAV1M842"/>
<dbReference type="PANTHER" id="PTHR10174:SF216">
    <property type="entry name" value="CRAL-TRIO DOMAIN-CONTAINING PROTEIN-RELATED"/>
    <property type="match status" value="1"/>
</dbReference>
<protein>
    <recommendedName>
        <fullName evidence="2">CRAL-TRIO domain-containing protein</fullName>
    </recommendedName>
</protein>
<comment type="caution">
    <text evidence="3">The sequence shown here is derived from an EMBL/GenBank/DDBJ whole genome shotgun (WGS) entry which is preliminary data.</text>
</comment>
<sequence length="291" mass="33586">MTIRELPAILQEKAKKEINENPRRVMSDISAIRTWLQKQSHLHSVNPSDQWLVAFLRGSKFSLERCKEKLDMYYTLRTIVPEFLSNRDPLNPRIQGILKLGVFLPLQKCSEIDSPRICIVRVGTEIMMFEDDNFTVSGEEVIVDMKNVGVNVLSQWTPALAKKVITCFEKALPVRLKSNHILNTPIGFDTAYSIFKAFLGEKLKKRIKVHNQNYAALYKEIPKRVLPKEYDGEDGGLQELTDYWQAKVESYRNWFLQEETVKSDESKRPDKPKSTSSLFGIEGSFRKLDVD</sequence>
<dbReference type="Gene3D" id="1.20.5.1200">
    <property type="entry name" value="Alpha-tocopherol transfer"/>
    <property type="match status" value="1"/>
</dbReference>
<dbReference type="SMART" id="SM00516">
    <property type="entry name" value="SEC14"/>
    <property type="match status" value="1"/>
</dbReference>
<dbReference type="EMBL" id="CAVLGL010000148">
    <property type="protein sequence ID" value="CAK1603325.1"/>
    <property type="molecule type" value="Genomic_DNA"/>
</dbReference>
<dbReference type="InterPro" id="IPR011074">
    <property type="entry name" value="CRAL/TRIO_N_dom"/>
</dbReference>
<dbReference type="GO" id="GO:0016020">
    <property type="term" value="C:membrane"/>
    <property type="evidence" value="ECO:0007669"/>
    <property type="project" value="TreeGrafter"/>
</dbReference>
<feature type="region of interest" description="Disordered" evidence="1">
    <location>
        <begin position="260"/>
        <end position="291"/>
    </location>
</feature>
<feature type="compositionally biased region" description="Basic and acidic residues" evidence="1">
    <location>
        <begin position="260"/>
        <end position="273"/>
    </location>
</feature>
<evidence type="ECO:0000313" key="4">
    <source>
        <dbReference type="Proteomes" id="UP001314205"/>
    </source>
</evidence>
<dbReference type="InterPro" id="IPR036273">
    <property type="entry name" value="CRAL/TRIO_N_dom_sf"/>
</dbReference>
<dbReference type="CDD" id="cd00170">
    <property type="entry name" value="SEC14"/>
    <property type="match status" value="1"/>
</dbReference>
<dbReference type="Gene3D" id="1.10.8.20">
    <property type="entry name" value="N-terminal domain of phosphatidylinositol transfer protein sec14p"/>
    <property type="match status" value="1"/>
</dbReference>
<dbReference type="PANTHER" id="PTHR10174">
    <property type="entry name" value="ALPHA-TOCOPHEROL TRANSFER PROTEIN-RELATED"/>
    <property type="match status" value="1"/>
</dbReference>
<dbReference type="Proteomes" id="UP001314205">
    <property type="component" value="Unassembled WGS sequence"/>
</dbReference>
<dbReference type="SMART" id="SM01100">
    <property type="entry name" value="CRAL_TRIO_N"/>
    <property type="match status" value="1"/>
</dbReference>
<dbReference type="InterPro" id="IPR036865">
    <property type="entry name" value="CRAL-TRIO_dom_sf"/>
</dbReference>
<proteinExistence type="predicted"/>
<evidence type="ECO:0000259" key="2">
    <source>
        <dbReference type="PROSITE" id="PS50191"/>
    </source>
</evidence>
<accession>A0AAV1M842</accession>
<dbReference type="Pfam" id="PF00650">
    <property type="entry name" value="CRAL_TRIO"/>
    <property type="match status" value="1"/>
</dbReference>
<organism evidence="3 4">
    <name type="scientific">Parnassius mnemosyne</name>
    <name type="common">clouded apollo</name>
    <dbReference type="NCBI Taxonomy" id="213953"/>
    <lineage>
        <taxon>Eukaryota</taxon>
        <taxon>Metazoa</taxon>
        <taxon>Ecdysozoa</taxon>
        <taxon>Arthropoda</taxon>
        <taxon>Hexapoda</taxon>
        <taxon>Insecta</taxon>
        <taxon>Pterygota</taxon>
        <taxon>Neoptera</taxon>
        <taxon>Endopterygota</taxon>
        <taxon>Lepidoptera</taxon>
        <taxon>Glossata</taxon>
        <taxon>Ditrysia</taxon>
        <taxon>Papilionoidea</taxon>
        <taxon>Papilionidae</taxon>
        <taxon>Parnassiinae</taxon>
        <taxon>Parnassini</taxon>
        <taxon>Parnassius</taxon>
        <taxon>Driopa</taxon>
    </lineage>
</organism>
<reference evidence="3 4" key="1">
    <citation type="submission" date="2023-11" db="EMBL/GenBank/DDBJ databases">
        <authorList>
            <person name="Hedman E."/>
            <person name="Englund M."/>
            <person name="Stromberg M."/>
            <person name="Nyberg Akerstrom W."/>
            <person name="Nylinder S."/>
            <person name="Jareborg N."/>
            <person name="Kallberg Y."/>
            <person name="Kronander E."/>
        </authorList>
    </citation>
    <scope>NUCLEOTIDE SEQUENCE [LARGE SCALE GENOMIC DNA]</scope>
</reference>
<name>A0AAV1M842_9NEOP</name>
<dbReference type="SUPFAM" id="SSF46938">
    <property type="entry name" value="CRAL/TRIO N-terminal domain"/>
    <property type="match status" value="1"/>
</dbReference>